<dbReference type="EMBL" id="OC004056">
    <property type="protein sequence ID" value="CAD7264026.1"/>
    <property type="molecule type" value="Genomic_DNA"/>
</dbReference>
<gene>
    <name evidence="3" type="ORF">TSIB3V08_LOCUS8091</name>
</gene>
<dbReference type="InterPro" id="IPR036812">
    <property type="entry name" value="NAD(P)_OxRdtase_dom_sf"/>
</dbReference>
<dbReference type="PRINTS" id="PR00069">
    <property type="entry name" value="ALDKETRDTASE"/>
</dbReference>
<accession>A0A7R9G2P6</accession>
<name>A0A7R9G2P6_TIMSH</name>
<dbReference type="SUPFAM" id="SSF51430">
    <property type="entry name" value="NAD(P)-linked oxidoreductase"/>
    <property type="match status" value="1"/>
</dbReference>
<proteinExistence type="predicted"/>
<organism evidence="3">
    <name type="scientific">Timema shepardi</name>
    <name type="common">Walking stick</name>
    <dbReference type="NCBI Taxonomy" id="629360"/>
    <lineage>
        <taxon>Eukaryota</taxon>
        <taxon>Metazoa</taxon>
        <taxon>Ecdysozoa</taxon>
        <taxon>Arthropoda</taxon>
        <taxon>Hexapoda</taxon>
        <taxon>Insecta</taxon>
        <taxon>Pterygota</taxon>
        <taxon>Neoptera</taxon>
        <taxon>Polyneoptera</taxon>
        <taxon>Phasmatodea</taxon>
        <taxon>Timematodea</taxon>
        <taxon>Timematoidea</taxon>
        <taxon>Timematidae</taxon>
        <taxon>Timema</taxon>
    </lineage>
</organism>
<evidence type="ECO:0000256" key="1">
    <source>
        <dbReference type="SAM" id="MobiDB-lite"/>
    </source>
</evidence>
<dbReference type="PROSITE" id="PS00062">
    <property type="entry name" value="ALDOKETO_REDUCTASE_2"/>
    <property type="match status" value="1"/>
</dbReference>
<evidence type="ECO:0000259" key="2">
    <source>
        <dbReference type="Pfam" id="PF00248"/>
    </source>
</evidence>
<dbReference type="PROSITE" id="PS00798">
    <property type="entry name" value="ALDOKETO_REDUCTASE_1"/>
    <property type="match status" value="1"/>
</dbReference>
<sequence length="773" mass="87392">MNRSCKYNTCGIMGDIPLPTGAVMPAVGFGTWQNRGLQTTSCNAHSDLYSRPMASLVLTDISQLTADGFEMLPDQIMYPYVESNDLQKHFLFTGAISWKRLKLLGCSTDRALGGFRGGGELFYRLSDAPFPWSDLLGEVEVIGMFHRSRIRVFSGGRRTVLPSELALTEGKGRRGGLVRPLAPRWPFRFRQWVQSVSERSPDTVPLQSTRNNIISTPEELETALETALEEGYRHIDTAYVYQNEDAIGRVLSRWLSAGKVTRDELFIVTKVHVSSRTNLPPVGNRPEGVSKYLGRSLKSLGLDYVDLYLVHVPYGFKEKDEELTPTAEDGSVLLDNDTDHAAIWKVKVTATTGPPYCQQAMEEEVTKGRTKAIGLSNFNERQIERVLKGAVLPPANLQVELHIYFQQRPLVEFCKNHNITVCAYSPLGSRGTAGLLSSKELPDLMDNPVVKEIAERLSRTPAQILLRHTVQRGIAVIPKSTNKERIRQNFKVLDFTLSDEDVSKLDALDQGPVGRIVDFSFFKGIYLGFVFNRIIHENKKVENEINHEWGEGGFIPRGKFLFKEKKECVVEEGCGEFEGCLLEKKGVAREREDAGCRGNRFCVALTPDIYKKNANGLGAGKVDFRESKHAFAWRESGRPFRKNHPQFTRPRFEPRSSRPRQFNSTRNQPIANYATKAGDRRLDLDHRQGVYQTHRLQREITSRVPLLAAKNMDLTYSQMCRKSAVLFRTLFTARKLASNNNGIYHEITSKEATSKKNHVHSHGQCFQPCFWKQ</sequence>
<dbReference type="InterPro" id="IPR018170">
    <property type="entry name" value="Aldo/ket_reductase_CS"/>
</dbReference>
<feature type="domain" description="NADP-dependent oxidoreductase" evidence="2">
    <location>
        <begin position="216"/>
        <end position="509"/>
    </location>
</feature>
<feature type="region of interest" description="Disordered" evidence="1">
    <location>
        <begin position="639"/>
        <end position="668"/>
    </location>
</feature>
<evidence type="ECO:0000313" key="3">
    <source>
        <dbReference type="EMBL" id="CAD7264026.1"/>
    </source>
</evidence>
<dbReference type="Pfam" id="PF00248">
    <property type="entry name" value="Aldo_ket_red"/>
    <property type="match status" value="1"/>
</dbReference>
<dbReference type="Gene3D" id="3.20.20.100">
    <property type="entry name" value="NADP-dependent oxidoreductase domain"/>
    <property type="match status" value="1"/>
</dbReference>
<dbReference type="InterPro" id="IPR020471">
    <property type="entry name" value="AKR"/>
</dbReference>
<dbReference type="PROSITE" id="PS00063">
    <property type="entry name" value="ALDOKETO_REDUCTASE_3"/>
    <property type="match status" value="1"/>
</dbReference>
<dbReference type="InterPro" id="IPR023210">
    <property type="entry name" value="NADP_OxRdtase_dom"/>
</dbReference>
<dbReference type="AlphaFoldDB" id="A0A7R9G2P6"/>
<dbReference type="GO" id="GO:0016491">
    <property type="term" value="F:oxidoreductase activity"/>
    <property type="evidence" value="ECO:0007669"/>
    <property type="project" value="InterPro"/>
</dbReference>
<reference evidence="3" key="1">
    <citation type="submission" date="2020-11" db="EMBL/GenBank/DDBJ databases">
        <authorList>
            <person name="Tran Van P."/>
        </authorList>
    </citation>
    <scope>NUCLEOTIDE SEQUENCE</scope>
</reference>
<protein>
    <recommendedName>
        <fullName evidence="2">NADP-dependent oxidoreductase domain-containing protein</fullName>
    </recommendedName>
</protein>
<dbReference type="PANTHER" id="PTHR11732">
    <property type="entry name" value="ALDO/KETO REDUCTASE"/>
    <property type="match status" value="1"/>
</dbReference>